<name>A0A8J6JPT7_9FIRM</name>
<evidence type="ECO:0000313" key="2">
    <source>
        <dbReference type="EMBL" id="MBC5738060.1"/>
    </source>
</evidence>
<dbReference type="Proteomes" id="UP000607645">
    <property type="component" value="Unassembled WGS sequence"/>
</dbReference>
<proteinExistence type="predicted"/>
<dbReference type="RefSeq" id="WP_155148500.1">
    <property type="nucleotide sequence ID" value="NZ_JACOPQ010000012.1"/>
</dbReference>
<reference evidence="2" key="1">
    <citation type="submission" date="2020-08" db="EMBL/GenBank/DDBJ databases">
        <title>Genome public.</title>
        <authorList>
            <person name="Liu C."/>
            <person name="Sun Q."/>
        </authorList>
    </citation>
    <scope>NUCLEOTIDE SEQUENCE</scope>
    <source>
        <strain evidence="2">NSJ-52</strain>
    </source>
</reference>
<keyword evidence="1" id="KW-0732">Signal</keyword>
<gene>
    <name evidence="2" type="ORF">H8S62_13690</name>
</gene>
<evidence type="ECO:0000256" key="1">
    <source>
        <dbReference type="SAM" id="SignalP"/>
    </source>
</evidence>
<dbReference type="AlphaFoldDB" id="A0A8J6JPT7"/>
<protein>
    <submittedName>
        <fullName evidence="2">Uncharacterized protein</fullName>
    </submittedName>
</protein>
<feature type="signal peptide" evidence="1">
    <location>
        <begin position="1"/>
        <end position="24"/>
    </location>
</feature>
<comment type="caution">
    <text evidence="2">The sequence shown here is derived from an EMBL/GenBank/DDBJ whole genome shotgun (WGS) entry which is preliminary data.</text>
</comment>
<feature type="chain" id="PRO_5038911190" evidence="1">
    <location>
        <begin position="25"/>
        <end position="130"/>
    </location>
</feature>
<accession>A0A8J6JPT7</accession>
<keyword evidence="3" id="KW-1185">Reference proteome</keyword>
<dbReference type="EMBL" id="JACOPQ010000012">
    <property type="protein sequence ID" value="MBC5738060.1"/>
    <property type="molecule type" value="Genomic_DNA"/>
</dbReference>
<evidence type="ECO:0000313" key="3">
    <source>
        <dbReference type="Proteomes" id="UP000607645"/>
    </source>
</evidence>
<organism evidence="2 3">
    <name type="scientific">Lawsonibacter faecis</name>
    <dbReference type="NCBI Taxonomy" id="2763052"/>
    <lineage>
        <taxon>Bacteria</taxon>
        <taxon>Bacillati</taxon>
        <taxon>Bacillota</taxon>
        <taxon>Clostridia</taxon>
        <taxon>Eubacteriales</taxon>
        <taxon>Oscillospiraceae</taxon>
        <taxon>Lawsonibacter</taxon>
    </lineage>
</organism>
<sequence length="130" mass="14252">MKKRIVSLTLALALVFSLSVSASAAARWDQIDDCNMWLVFSGSTALCNVTMTGKVGTSMMRVTVYLQKEKASGGYTNVETWYEEVHGAEFELDQSVANCSSGNYRLYISARVYDSKGNSEGMTAETFAKC</sequence>